<dbReference type="InterPro" id="IPR032675">
    <property type="entry name" value="LRR_dom_sf"/>
</dbReference>
<reference evidence="15 16" key="1">
    <citation type="journal article" date="2018" name="Mol. Plant">
        <title>The genome of Artemisia annua provides insight into the evolution of Asteraceae family and artemisinin biosynthesis.</title>
        <authorList>
            <person name="Shen Q."/>
            <person name="Zhang L."/>
            <person name="Liao Z."/>
            <person name="Wang S."/>
            <person name="Yan T."/>
            <person name="Shi P."/>
            <person name="Liu M."/>
            <person name="Fu X."/>
            <person name="Pan Q."/>
            <person name="Wang Y."/>
            <person name="Lv Z."/>
            <person name="Lu X."/>
            <person name="Zhang F."/>
            <person name="Jiang W."/>
            <person name="Ma Y."/>
            <person name="Chen M."/>
            <person name="Hao X."/>
            <person name="Li L."/>
            <person name="Tang Y."/>
            <person name="Lv G."/>
            <person name="Zhou Y."/>
            <person name="Sun X."/>
            <person name="Brodelius P.E."/>
            <person name="Rose J.K.C."/>
            <person name="Tang K."/>
        </authorList>
    </citation>
    <scope>NUCLEOTIDE SEQUENCE [LARGE SCALE GENOMIC DNA]</scope>
    <source>
        <strain evidence="16">cv. Huhao1</strain>
        <tissue evidence="15">Leaf</tissue>
    </source>
</reference>
<dbReference type="Pfam" id="PF08263">
    <property type="entry name" value="LRRNT_2"/>
    <property type="match status" value="1"/>
</dbReference>
<dbReference type="InterPro" id="IPR055414">
    <property type="entry name" value="LRR_R13L4/SHOC2-like"/>
</dbReference>
<evidence type="ECO:0000256" key="6">
    <source>
        <dbReference type="ARBA" id="ARBA00022729"/>
    </source>
</evidence>
<dbReference type="PANTHER" id="PTHR48063:SF112">
    <property type="entry name" value="RECEPTOR LIKE PROTEIN 30-LIKE"/>
    <property type="match status" value="1"/>
</dbReference>
<organism evidence="15 16">
    <name type="scientific">Artemisia annua</name>
    <name type="common">Sweet wormwood</name>
    <dbReference type="NCBI Taxonomy" id="35608"/>
    <lineage>
        <taxon>Eukaryota</taxon>
        <taxon>Viridiplantae</taxon>
        <taxon>Streptophyta</taxon>
        <taxon>Embryophyta</taxon>
        <taxon>Tracheophyta</taxon>
        <taxon>Spermatophyta</taxon>
        <taxon>Magnoliopsida</taxon>
        <taxon>eudicotyledons</taxon>
        <taxon>Gunneridae</taxon>
        <taxon>Pentapetalae</taxon>
        <taxon>asterids</taxon>
        <taxon>campanulids</taxon>
        <taxon>Asterales</taxon>
        <taxon>Asteraceae</taxon>
        <taxon>Asteroideae</taxon>
        <taxon>Anthemideae</taxon>
        <taxon>Artemisiinae</taxon>
        <taxon>Artemisia</taxon>
    </lineage>
</organism>
<evidence type="ECO:0000256" key="8">
    <source>
        <dbReference type="ARBA" id="ARBA00022989"/>
    </source>
</evidence>
<dbReference type="GO" id="GO:0051707">
    <property type="term" value="P:response to other organism"/>
    <property type="evidence" value="ECO:0007669"/>
    <property type="project" value="UniProtKB-ARBA"/>
</dbReference>
<dbReference type="InterPro" id="IPR013210">
    <property type="entry name" value="LRR_N_plant-typ"/>
</dbReference>
<dbReference type="EMBL" id="PKPP01010369">
    <property type="protein sequence ID" value="PWA46259.1"/>
    <property type="molecule type" value="Genomic_DNA"/>
</dbReference>
<keyword evidence="16" id="KW-1185">Reference proteome</keyword>
<feature type="signal peptide" evidence="12">
    <location>
        <begin position="1"/>
        <end position="29"/>
    </location>
</feature>
<dbReference type="STRING" id="35608.A0A2U1LB77"/>
<dbReference type="Proteomes" id="UP000245207">
    <property type="component" value="Unassembled WGS sequence"/>
</dbReference>
<dbReference type="GO" id="GO:0006952">
    <property type="term" value="P:defense response"/>
    <property type="evidence" value="ECO:0007669"/>
    <property type="project" value="UniProtKB-ARBA"/>
</dbReference>
<evidence type="ECO:0000256" key="12">
    <source>
        <dbReference type="SAM" id="SignalP"/>
    </source>
</evidence>
<dbReference type="PANTHER" id="PTHR48063">
    <property type="entry name" value="LRR RECEPTOR-LIKE KINASE"/>
    <property type="match status" value="1"/>
</dbReference>
<accession>A0A2U1LB77</accession>
<dbReference type="InterPro" id="IPR003591">
    <property type="entry name" value="Leu-rich_rpt_typical-subtyp"/>
</dbReference>
<evidence type="ECO:0000256" key="3">
    <source>
        <dbReference type="ARBA" id="ARBA00022475"/>
    </source>
</evidence>
<feature type="domain" description="Disease resistance R13L4/SHOC-2-like LRR" evidence="14">
    <location>
        <begin position="131"/>
        <end position="385"/>
    </location>
</feature>
<protein>
    <submittedName>
        <fullName evidence="15">Leucine-rich repeat protein</fullName>
    </submittedName>
</protein>
<keyword evidence="6 12" id="KW-0732">Signal</keyword>
<evidence type="ECO:0000313" key="15">
    <source>
        <dbReference type="EMBL" id="PWA46259.1"/>
    </source>
</evidence>
<evidence type="ECO:0000259" key="13">
    <source>
        <dbReference type="Pfam" id="PF08263"/>
    </source>
</evidence>
<evidence type="ECO:0000256" key="4">
    <source>
        <dbReference type="ARBA" id="ARBA00022614"/>
    </source>
</evidence>
<dbReference type="SUPFAM" id="SSF52058">
    <property type="entry name" value="L domain-like"/>
    <property type="match status" value="1"/>
</dbReference>
<dbReference type="Pfam" id="PF00560">
    <property type="entry name" value="LRR_1"/>
    <property type="match status" value="4"/>
</dbReference>
<name>A0A2U1LB77_ARTAN</name>
<dbReference type="AlphaFoldDB" id="A0A2U1LB77"/>
<evidence type="ECO:0000256" key="5">
    <source>
        <dbReference type="ARBA" id="ARBA00022692"/>
    </source>
</evidence>
<comment type="caution">
    <text evidence="15">The sequence shown here is derived from an EMBL/GenBank/DDBJ whole genome shotgun (WGS) entry which is preliminary data.</text>
</comment>
<dbReference type="GO" id="GO:0005886">
    <property type="term" value="C:plasma membrane"/>
    <property type="evidence" value="ECO:0007669"/>
    <property type="project" value="UniProtKB-SubCell"/>
</dbReference>
<dbReference type="OrthoDB" id="1060944at2759"/>
<evidence type="ECO:0000256" key="2">
    <source>
        <dbReference type="ARBA" id="ARBA00009592"/>
    </source>
</evidence>
<evidence type="ECO:0000256" key="11">
    <source>
        <dbReference type="SAM" id="Phobius"/>
    </source>
</evidence>
<keyword evidence="3" id="KW-1003">Cell membrane</keyword>
<keyword evidence="5 11" id="KW-0812">Transmembrane</keyword>
<keyword evidence="10" id="KW-0325">Glycoprotein</keyword>
<dbReference type="SMART" id="SM00369">
    <property type="entry name" value="LRR_TYP"/>
    <property type="match status" value="6"/>
</dbReference>
<evidence type="ECO:0000313" key="16">
    <source>
        <dbReference type="Proteomes" id="UP000245207"/>
    </source>
</evidence>
<evidence type="ECO:0000256" key="7">
    <source>
        <dbReference type="ARBA" id="ARBA00022737"/>
    </source>
</evidence>
<evidence type="ECO:0000256" key="10">
    <source>
        <dbReference type="ARBA" id="ARBA00023180"/>
    </source>
</evidence>
<evidence type="ECO:0000256" key="9">
    <source>
        <dbReference type="ARBA" id="ARBA00023136"/>
    </source>
</evidence>
<comment type="subcellular location">
    <subcellularLocation>
        <location evidence="1">Cell membrane</location>
        <topology evidence="1">Single-pass type I membrane protein</topology>
    </subcellularLocation>
</comment>
<keyword evidence="9 11" id="KW-0472">Membrane</keyword>
<feature type="domain" description="Leucine-rich repeat-containing N-terminal plant-type" evidence="13">
    <location>
        <begin position="40"/>
        <end position="76"/>
    </location>
</feature>
<dbReference type="FunFam" id="3.80.10.10:FF:000111">
    <property type="entry name" value="LRR receptor-like serine/threonine-protein kinase ERECTA"/>
    <property type="match status" value="1"/>
</dbReference>
<dbReference type="InterPro" id="IPR001611">
    <property type="entry name" value="Leu-rich_rpt"/>
</dbReference>
<evidence type="ECO:0000259" key="14">
    <source>
        <dbReference type="Pfam" id="PF23598"/>
    </source>
</evidence>
<keyword evidence="8 11" id="KW-1133">Transmembrane helix</keyword>
<dbReference type="Gene3D" id="3.80.10.10">
    <property type="entry name" value="Ribonuclease Inhibitor"/>
    <property type="match status" value="4"/>
</dbReference>
<dbReference type="SUPFAM" id="SSF52047">
    <property type="entry name" value="RNI-like"/>
    <property type="match status" value="1"/>
</dbReference>
<proteinExistence type="inferred from homology"/>
<dbReference type="Pfam" id="PF23598">
    <property type="entry name" value="LRR_14"/>
    <property type="match status" value="1"/>
</dbReference>
<dbReference type="InterPro" id="IPR046956">
    <property type="entry name" value="RLP23-like"/>
</dbReference>
<keyword evidence="4" id="KW-0433">Leucine-rich repeat</keyword>
<comment type="similarity">
    <text evidence="2">Belongs to the RLP family.</text>
</comment>
<keyword evidence="7" id="KW-0677">Repeat</keyword>
<dbReference type="PROSITE" id="PS51450">
    <property type="entry name" value="LRR"/>
    <property type="match status" value="1"/>
</dbReference>
<gene>
    <name evidence="15" type="ORF">CTI12_AA508110</name>
</gene>
<sequence length="842" mass="92993">MGNSRWGLGIHLIFISILSVSILTDNCLGARNLTATCYKQERLALVNFKNSVKDDHGMLSSWVGNNCCQWESVTCDADTGTIVSLHLRSKVSEPFYGLDDELLGEDYYLSSNAINVFVEKHQLAGDKINSGLAELKHLKYLDLSGNDFLGSRIPEFLGSFKKLSYLNLSNAGFIGNIPHHIGNLSNLKVLDLSRSDQVMVDNMAWVSGLSSLEHLNLNGVDLSRAQNLDKLLYIIPSLLKLRLAGCGLSNAQLGPYLNSTTKFANLKHLDLSRNNIEGQLPAFLQNMTSLVFLDLSASSNLSLILNSANLISMFPSLSELRLSMCEIQNVDLSPTHLNFSTRSNIQHLDLSKNQIEGRFPSVLSNMTSLLSLDLSSNDLNSSILVMPNLLKLDLSYNKFKHVGIWRQCHLKELVVSYNDLNEELVGSSTNVSECSLYALERLNLSGNYLKVSIGQLTKLSLLDVSNNSLQGAVSEAHFANLSALKFLNTAYNNKLTFNVSREWIPPFQLRTAKLGSCNISNKFPQWFRTQHKLEELFLSNASISGPLPSWLRHLPFVRVLDLSQNELTGTLTNLPHGNGYGYGDGGIVLVQDNLFKGSIPRYEPSTSVYSDENGMQVIEGIDLEDGGDVMQAIKGVDLKYAKTLKLVITMDLSSNKLVGEIPKDLYALSVLVGLNLSNNNLSGPIPKGIGNMTSLFSLDFSANELTGPIPPSISALNFLSHLNLSHNSLLGRIPTGNQLQTLTDPSIYAGNIDLCGAPLPKNCYEDPTSNNRYEDANKPKKVWFYLDIMSGFATGFWGIIGVLMFKKQWRHKLFMFSEATIDKIHVAIAVRISKMKRGRIGA</sequence>
<feature type="transmembrane region" description="Helical" evidence="11">
    <location>
        <begin position="782"/>
        <end position="805"/>
    </location>
</feature>
<feature type="chain" id="PRO_5015699565" evidence="12">
    <location>
        <begin position="30"/>
        <end position="842"/>
    </location>
</feature>
<evidence type="ECO:0000256" key="1">
    <source>
        <dbReference type="ARBA" id="ARBA00004251"/>
    </source>
</evidence>